<comment type="similarity">
    <text evidence="1">Belongs to the peptidase S33 family.</text>
</comment>
<dbReference type="PANTHER" id="PTHR43248">
    <property type="entry name" value="2-SUCCINYL-6-HYDROXY-2,4-CYCLOHEXADIENE-1-CARBOXYLATE SYNTHASE"/>
    <property type="match status" value="1"/>
</dbReference>
<organism evidence="6 7">
    <name type="scientific">Streptomyces nojiriensis</name>
    <dbReference type="NCBI Taxonomy" id="66374"/>
    <lineage>
        <taxon>Bacteria</taxon>
        <taxon>Bacillati</taxon>
        <taxon>Actinomycetota</taxon>
        <taxon>Actinomycetes</taxon>
        <taxon>Kitasatosporales</taxon>
        <taxon>Streptomycetaceae</taxon>
        <taxon>Streptomyces</taxon>
    </lineage>
</organism>
<dbReference type="Gene3D" id="3.30.1380.10">
    <property type="match status" value="1"/>
</dbReference>
<keyword evidence="2" id="KW-0732">Signal</keyword>
<dbReference type="Gene3D" id="3.40.50.1820">
    <property type="entry name" value="alpha/beta hydrolase"/>
    <property type="match status" value="1"/>
</dbReference>
<dbReference type="EMBL" id="BNEC01000003">
    <property type="protein sequence ID" value="GHI68676.1"/>
    <property type="molecule type" value="Genomic_DNA"/>
</dbReference>
<evidence type="ECO:0000256" key="3">
    <source>
        <dbReference type="ARBA" id="ARBA00022801"/>
    </source>
</evidence>
<dbReference type="InterPro" id="IPR000073">
    <property type="entry name" value="AB_hydrolase_1"/>
</dbReference>
<evidence type="ECO:0000259" key="4">
    <source>
        <dbReference type="Pfam" id="PF00561"/>
    </source>
</evidence>
<sequence length="664" mass="71594">MSDPHVAAIPVADCGEPFINVRGTLLVDDRRADTAGSYAHLRRGVLDRLVHAQSLLPDGVRLLYIEGYRPPDLQRRYFEEYADDLRAANPAWPDDQVHRAAGRYVSPPAILGRGGAGTTPDTGSGVIVWWAGFSEDRGVPNRSDRGTTHMHLFKKPARWATAAACGLLAFAALPASPASAAGAKGGAPTVPARYAQQRLDWQPCQSGALECASMTVPRDWYHPGTGADLTVAVSRHRAADPAARRGVLMMAAGGPGASGLGRPAGLAAYSPKVAAAYDVVGFDQRGVGASTQVVCSDQDAVDALFTSGDLRDRSRRAVDATVDRARNFVQDCERRSGDLLPYITTDQAVHDMDLFRALLGESKVSYYGPSYATFLGAYYATEFPHRVDRVVLDSNIGFTGSWQKFLTGQPMSFQRRFEQDFLPWLAANDATYHRGRTTEEAKASYERLRRALGEHPLDLEGTTVTPNHLDAAATSIIYSGDRFPDLAMLLGVLEHPEAAPPAARKALAEKLKHPLGAQFAADFFSVICQDTPWNHDSAFWVRRSAADGAAYPMAGARELTFASVCAAWPHSQAPRVQVTGRGLPPIMMLNSLHDPATYYEGALRAHQGTAGSRLITVGGGDHGVYQSHNPCVDAYVEGFLVDGRMPAEDASCEGKPLPDPTASR</sequence>
<proteinExistence type="inferred from homology"/>
<dbReference type="InterPro" id="IPR029058">
    <property type="entry name" value="AB_hydrolase_fold"/>
</dbReference>
<keyword evidence="3" id="KW-0378">Hydrolase</keyword>
<dbReference type="InterPro" id="IPR009045">
    <property type="entry name" value="Zn_M74/Hedgehog-like"/>
</dbReference>
<evidence type="ECO:0000313" key="7">
    <source>
        <dbReference type="Proteomes" id="UP000613974"/>
    </source>
</evidence>
<dbReference type="Pfam" id="PF08386">
    <property type="entry name" value="Abhydrolase_4"/>
    <property type="match status" value="1"/>
</dbReference>
<dbReference type="InterPro" id="IPR013595">
    <property type="entry name" value="Pept_S33_TAP-like_C"/>
</dbReference>
<dbReference type="GeneID" id="95594945"/>
<accession>A0ABQ3SKK7</accession>
<reference evidence="7" key="1">
    <citation type="submission" date="2023-07" db="EMBL/GenBank/DDBJ databases">
        <title>Whole genome shotgun sequence of Streptomyces nojiriensis NBRC 13794.</title>
        <authorList>
            <person name="Komaki H."/>
            <person name="Tamura T."/>
        </authorList>
    </citation>
    <scope>NUCLEOTIDE SEQUENCE [LARGE SCALE GENOMIC DNA]</scope>
    <source>
        <strain evidence="7">NBRC 13794</strain>
    </source>
</reference>
<evidence type="ECO:0008006" key="8">
    <source>
        <dbReference type="Google" id="ProtNLM"/>
    </source>
</evidence>
<evidence type="ECO:0000256" key="2">
    <source>
        <dbReference type="ARBA" id="ARBA00022729"/>
    </source>
</evidence>
<dbReference type="Pfam" id="PF00561">
    <property type="entry name" value="Abhydrolase_1"/>
    <property type="match status" value="1"/>
</dbReference>
<evidence type="ECO:0000313" key="6">
    <source>
        <dbReference type="EMBL" id="GHI68676.1"/>
    </source>
</evidence>
<evidence type="ECO:0000256" key="1">
    <source>
        <dbReference type="ARBA" id="ARBA00010088"/>
    </source>
</evidence>
<dbReference type="SUPFAM" id="SSF55166">
    <property type="entry name" value="Hedgehog/DD-peptidase"/>
    <property type="match status" value="1"/>
</dbReference>
<evidence type="ECO:0000259" key="5">
    <source>
        <dbReference type="Pfam" id="PF08386"/>
    </source>
</evidence>
<dbReference type="RefSeq" id="WP_229876809.1">
    <property type="nucleotide sequence ID" value="NZ_BMRL01000021.1"/>
</dbReference>
<protein>
    <recommendedName>
        <fullName evidence="8">Alpha/beta hydrolase</fullName>
    </recommendedName>
</protein>
<dbReference type="SUPFAM" id="SSF53474">
    <property type="entry name" value="alpha/beta-Hydrolases"/>
    <property type="match status" value="1"/>
</dbReference>
<name>A0ABQ3SKK7_9ACTN</name>
<dbReference type="Proteomes" id="UP000613974">
    <property type="component" value="Unassembled WGS sequence"/>
</dbReference>
<dbReference type="PANTHER" id="PTHR43248:SF29">
    <property type="entry name" value="TRIPEPTIDYL AMINOPEPTIDASE"/>
    <property type="match status" value="1"/>
</dbReference>
<gene>
    <name evidence="6" type="ORF">Snoj_25940</name>
</gene>
<feature type="domain" description="Peptidase S33 tripeptidyl aminopeptidase-like C-terminal" evidence="5">
    <location>
        <begin position="556"/>
        <end position="652"/>
    </location>
</feature>
<keyword evidence="7" id="KW-1185">Reference proteome</keyword>
<dbReference type="InterPro" id="IPR051601">
    <property type="entry name" value="Serine_prot/Carboxylest_S33"/>
</dbReference>
<feature type="domain" description="AB hydrolase-1" evidence="4">
    <location>
        <begin position="250"/>
        <end position="455"/>
    </location>
</feature>
<comment type="caution">
    <text evidence="6">The sequence shown here is derived from an EMBL/GenBank/DDBJ whole genome shotgun (WGS) entry which is preliminary data.</text>
</comment>